<feature type="domain" description="Integrase catalytic" evidence="1">
    <location>
        <begin position="1"/>
        <end position="126"/>
    </location>
</feature>
<dbReference type="SUPFAM" id="SSF53098">
    <property type="entry name" value="Ribonuclease H-like"/>
    <property type="match status" value="1"/>
</dbReference>
<dbReference type="InterPro" id="IPR012337">
    <property type="entry name" value="RNaseH-like_sf"/>
</dbReference>
<evidence type="ECO:0000313" key="2">
    <source>
        <dbReference type="Proteomes" id="UP000035680"/>
    </source>
</evidence>
<evidence type="ECO:0000313" key="3">
    <source>
        <dbReference type="WBParaSite" id="SVE_0775500.1"/>
    </source>
</evidence>
<dbReference type="STRING" id="75913.A0A0K0FFV9"/>
<dbReference type="Proteomes" id="UP000035680">
    <property type="component" value="Unassembled WGS sequence"/>
</dbReference>
<dbReference type="Gene3D" id="3.30.420.10">
    <property type="entry name" value="Ribonuclease H-like superfamily/Ribonuclease H"/>
    <property type="match status" value="1"/>
</dbReference>
<dbReference type="AlphaFoldDB" id="A0A0K0FFV9"/>
<dbReference type="GO" id="GO:0003676">
    <property type="term" value="F:nucleic acid binding"/>
    <property type="evidence" value="ECO:0007669"/>
    <property type="project" value="InterPro"/>
</dbReference>
<evidence type="ECO:0000259" key="1">
    <source>
        <dbReference type="PROSITE" id="PS50994"/>
    </source>
</evidence>
<accession>A0A0K0FFV9</accession>
<keyword evidence="2" id="KW-1185">Reference proteome</keyword>
<organism evidence="2 3">
    <name type="scientific">Strongyloides venezuelensis</name>
    <name type="common">Threadworm</name>
    <dbReference type="NCBI Taxonomy" id="75913"/>
    <lineage>
        <taxon>Eukaryota</taxon>
        <taxon>Metazoa</taxon>
        <taxon>Ecdysozoa</taxon>
        <taxon>Nematoda</taxon>
        <taxon>Chromadorea</taxon>
        <taxon>Rhabditida</taxon>
        <taxon>Tylenchina</taxon>
        <taxon>Panagrolaimomorpha</taxon>
        <taxon>Strongyloidoidea</taxon>
        <taxon>Strongyloididae</taxon>
        <taxon>Strongyloides</taxon>
    </lineage>
</organism>
<dbReference type="GO" id="GO:0015074">
    <property type="term" value="P:DNA integration"/>
    <property type="evidence" value="ECO:0007669"/>
    <property type="project" value="InterPro"/>
</dbReference>
<dbReference type="InterPro" id="IPR036397">
    <property type="entry name" value="RNaseH_sf"/>
</dbReference>
<name>A0A0K0FFV9_STRVS</name>
<proteinExistence type="predicted"/>
<reference evidence="2" key="1">
    <citation type="submission" date="2014-07" db="EMBL/GenBank/DDBJ databases">
        <authorList>
            <person name="Martin A.A"/>
            <person name="De Silva N."/>
        </authorList>
    </citation>
    <scope>NUCLEOTIDE SEQUENCE</scope>
</reference>
<dbReference type="InterPro" id="IPR001584">
    <property type="entry name" value="Integrase_cat-core"/>
</dbReference>
<dbReference type="WBParaSite" id="SVE_0775500.1">
    <property type="protein sequence ID" value="SVE_0775500.1"/>
    <property type="gene ID" value="SVE_0775500"/>
</dbReference>
<sequence length="149" mass="17419">MAAPIKNTSTSEISSTLMKEIIYRYGRPILIKSDNAAYLNNAAIEQICKSAGVKLYYGRPYIHTSQSLVKRAFLSLKNVISKIVNFDSQPQWKHWDDCLNLAIHFYNNLPQMTLKFSPYELFFETEPYLDFHTIVEQCDKKLVDRERQF</sequence>
<reference evidence="3" key="2">
    <citation type="submission" date="2015-08" db="UniProtKB">
        <authorList>
            <consortium name="WormBaseParasite"/>
        </authorList>
    </citation>
    <scope>IDENTIFICATION</scope>
</reference>
<dbReference type="PROSITE" id="PS50994">
    <property type="entry name" value="INTEGRASE"/>
    <property type="match status" value="1"/>
</dbReference>
<protein>
    <submittedName>
        <fullName evidence="3">Integrase catalytic domain-containing protein</fullName>
    </submittedName>
</protein>